<dbReference type="Proteomes" id="UP000285060">
    <property type="component" value="Unassembled WGS sequence"/>
</dbReference>
<sequence length="108" mass="12845">MARDKTRQAEFRRKQYEKNREKELAVVRSYYEQNKAKIAAGKREYYEANKERIMARVKAYRLQNKERKTRAESTTRTAHHTLPVQVELPCAKDTPYRSHALALSFILN</sequence>
<keyword evidence="2" id="KW-1185">Reference proteome</keyword>
<dbReference type="EMBL" id="QUSY01002112">
    <property type="protein sequence ID" value="RHY22359.1"/>
    <property type="molecule type" value="Genomic_DNA"/>
</dbReference>
<gene>
    <name evidence="1" type="ORF">DYB32_009528</name>
</gene>
<evidence type="ECO:0000313" key="2">
    <source>
        <dbReference type="Proteomes" id="UP000285060"/>
    </source>
</evidence>
<name>A0A418AHZ8_9STRA</name>
<dbReference type="VEuPathDB" id="FungiDB:H310_10017"/>
<proteinExistence type="predicted"/>
<accession>A0A418AHZ8</accession>
<reference evidence="1 2" key="1">
    <citation type="submission" date="2018-08" db="EMBL/GenBank/DDBJ databases">
        <title>Aphanomyces genome sequencing and annotation.</title>
        <authorList>
            <person name="Minardi D."/>
            <person name="Oidtmann B."/>
            <person name="Van Der Giezen M."/>
            <person name="Studholme D.J."/>
        </authorList>
    </citation>
    <scope>NUCLEOTIDE SEQUENCE [LARGE SCALE GENOMIC DNA]</scope>
    <source>
        <strain evidence="1 2">NJM0002</strain>
    </source>
</reference>
<dbReference type="AlphaFoldDB" id="A0A418AHZ8"/>
<evidence type="ECO:0000313" key="1">
    <source>
        <dbReference type="EMBL" id="RHY22359.1"/>
    </source>
</evidence>
<organism evidence="1 2">
    <name type="scientific">Aphanomyces invadans</name>
    <dbReference type="NCBI Taxonomy" id="157072"/>
    <lineage>
        <taxon>Eukaryota</taxon>
        <taxon>Sar</taxon>
        <taxon>Stramenopiles</taxon>
        <taxon>Oomycota</taxon>
        <taxon>Saprolegniomycetes</taxon>
        <taxon>Saprolegniales</taxon>
        <taxon>Verrucalvaceae</taxon>
        <taxon>Aphanomyces</taxon>
    </lineage>
</organism>
<protein>
    <submittedName>
        <fullName evidence="1">Uncharacterized protein</fullName>
    </submittedName>
</protein>
<comment type="caution">
    <text evidence="1">The sequence shown here is derived from an EMBL/GenBank/DDBJ whole genome shotgun (WGS) entry which is preliminary data.</text>
</comment>